<keyword evidence="2" id="KW-0812">Transmembrane</keyword>
<feature type="compositionally biased region" description="Pro residues" evidence="1">
    <location>
        <begin position="235"/>
        <end position="247"/>
    </location>
</feature>
<evidence type="ECO:0000313" key="5">
    <source>
        <dbReference type="Proteomes" id="UP000799436"/>
    </source>
</evidence>
<protein>
    <recommendedName>
        <fullName evidence="3">SMODS and SLOG-associating 2TM effector domain-containing protein</fullName>
    </recommendedName>
</protein>
<reference evidence="4" key="1">
    <citation type="journal article" date="2020" name="Stud. Mycol.">
        <title>101 Dothideomycetes genomes: a test case for predicting lifestyles and emergence of pathogens.</title>
        <authorList>
            <person name="Haridas S."/>
            <person name="Albert R."/>
            <person name="Binder M."/>
            <person name="Bloem J."/>
            <person name="Labutti K."/>
            <person name="Salamov A."/>
            <person name="Andreopoulos B."/>
            <person name="Baker S."/>
            <person name="Barry K."/>
            <person name="Bills G."/>
            <person name="Bluhm B."/>
            <person name="Cannon C."/>
            <person name="Castanera R."/>
            <person name="Culley D."/>
            <person name="Daum C."/>
            <person name="Ezra D."/>
            <person name="Gonzalez J."/>
            <person name="Henrissat B."/>
            <person name="Kuo A."/>
            <person name="Liang C."/>
            <person name="Lipzen A."/>
            <person name="Lutzoni F."/>
            <person name="Magnuson J."/>
            <person name="Mondo S."/>
            <person name="Nolan M."/>
            <person name="Ohm R."/>
            <person name="Pangilinan J."/>
            <person name="Park H.-J."/>
            <person name="Ramirez L."/>
            <person name="Alfaro M."/>
            <person name="Sun H."/>
            <person name="Tritt A."/>
            <person name="Yoshinaga Y."/>
            <person name="Zwiers L.-H."/>
            <person name="Turgeon B."/>
            <person name="Goodwin S."/>
            <person name="Spatafora J."/>
            <person name="Crous P."/>
            <person name="Grigoriev I."/>
        </authorList>
    </citation>
    <scope>NUCLEOTIDE SEQUENCE</scope>
    <source>
        <strain evidence="4">CBS 116005</strain>
    </source>
</reference>
<dbReference type="AlphaFoldDB" id="A0A6G1LLP8"/>
<sequence>MADERTPLLHFQFPGSVSGEHEAPEDLRSSYRQFCHLVGIVPVDLPPGQPSKPNPESLYARATRHRRNQAGIYMFSATLTNSLLLLQIILGAALTALGASDSSRILIATFGALNTVIAGLIAFLKSRGQPMRARMFRDDLARVVDEIENSAVMWLGISKGHHGYDAIDTEDKVTVRSEVARLTRLYDRAVKTNTLNDPDIYSGGSPSDTYSAATRARIGTAGAAAAAPAPVASTIPPPAPPPAPGPSVDPIDESPATKPPEAAKPVDADTSKSKPDDTSGGKMTTNDATTDKTSAATPARAVDPKPDAPTPPAPAADPDASPASAAVPPKAKVDAAKTSSDTDDGKKHSPEDDLGNKMGGSSTSKEA</sequence>
<feature type="domain" description="SMODS and SLOG-associating 2TM effector" evidence="3">
    <location>
        <begin position="61"/>
        <end position="191"/>
    </location>
</feature>
<keyword evidence="5" id="KW-1185">Reference proteome</keyword>
<dbReference type="PANTHER" id="PTHR38793:SF3">
    <property type="entry name" value="SMODS AND SLOG-ASSOCIATING 2TM EFFECTOR DOMAIN-CONTAINING PROTEIN"/>
    <property type="match status" value="1"/>
</dbReference>
<gene>
    <name evidence="4" type="ORF">EJ03DRAFT_100436</name>
</gene>
<accession>A0A6G1LLP8</accession>
<evidence type="ECO:0000256" key="2">
    <source>
        <dbReference type="SAM" id="Phobius"/>
    </source>
</evidence>
<keyword evidence="2" id="KW-0472">Membrane</keyword>
<dbReference type="NCBIfam" id="NF033635">
    <property type="entry name" value="SLATT_fungal"/>
    <property type="match status" value="1"/>
</dbReference>
<dbReference type="InterPro" id="IPR041622">
    <property type="entry name" value="SLATT_fungi"/>
</dbReference>
<feature type="compositionally biased region" description="Basic and acidic residues" evidence="1">
    <location>
        <begin position="264"/>
        <end position="279"/>
    </location>
</feature>
<feature type="compositionally biased region" description="Low complexity" evidence="1">
    <location>
        <begin position="316"/>
        <end position="330"/>
    </location>
</feature>
<feature type="region of interest" description="Disordered" evidence="1">
    <location>
        <begin position="229"/>
        <end position="367"/>
    </location>
</feature>
<dbReference type="OrthoDB" id="4472872at2759"/>
<feature type="compositionally biased region" description="Basic and acidic residues" evidence="1">
    <location>
        <begin position="343"/>
        <end position="355"/>
    </location>
</feature>
<name>A0A6G1LLP8_9PEZI</name>
<feature type="transmembrane region" description="Helical" evidence="2">
    <location>
        <begin position="105"/>
        <end position="124"/>
    </location>
</feature>
<evidence type="ECO:0000259" key="3">
    <source>
        <dbReference type="Pfam" id="PF18142"/>
    </source>
</evidence>
<dbReference type="Proteomes" id="UP000799436">
    <property type="component" value="Unassembled WGS sequence"/>
</dbReference>
<organism evidence="4 5">
    <name type="scientific">Teratosphaeria nubilosa</name>
    <dbReference type="NCBI Taxonomy" id="161662"/>
    <lineage>
        <taxon>Eukaryota</taxon>
        <taxon>Fungi</taxon>
        <taxon>Dikarya</taxon>
        <taxon>Ascomycota</taxon>
        <taxon>Pezizomycotina</taxon>
        <taxon>Dothideomycetes</taxon>
        <taxon>Dothideomycetidae</taxon>
        <taxon>Mycosphaerellales</taxon>
        <taxon>Teratosphaeriaceae</taxon>
        <taxon>Teratosphaeria</taxon>
    </lineage>
</organism>
<dbReference type="PANTHER" id="PTHR38793">
    <property type="entry name" value="SLATT_FUNGAL DOMAIN-CONTAINING PROTEIN-RELATED"/>
    <property type="match status" value="1"/>
</dbReference>
<dbReference type="Pfam" id="PF18142">
    <property type="entry name" value="SLATT_fungal"/>
    <property type="match status" value="1"/>
</dbReference>
<evidence type="ECO:0000313" key="4">
    <source>
        <dbReference type="EMBL" id="KAF2773499.1"/>
    </source>
</evidence>
<feature type="transmembrane region" description="Helical" evidence="2">
    <location>
        <begin position="71"/>
        <end position="99"/>
    </location>
</feature>
<evidence type="ECO:0000256" key="1">
    <source>
        <dbReference type="SAM" id="MobiDB-lite"/>
    </source>
</evidence>
<proteinExistence type="predicted"/>
<feature type="compositionally biased region" description="Polar residues" evidence="1">
    <location>
        <begin position="281"/>
        <end position="296"/>
    </location>
</feature>
<dbReference type="EMBL" id="ML995810">
    <property type="protein sequence ID" value="KAF2773499.1"/>
    <property type="molecule type" value="Genomic_DNA"/>
</dbReference>
<keyword evidence="2" id="KW-1133">Transmembrane helix</keyword>